<dbReference type="HOGENOM" id="CLU_010790_5_0_1"/>
<dbReference type="Proteomes" id="UP000027222">
    <property type="component" value="Unassembled WGS sequence"/>
</dbReference>
<dbReference type="SUPFAM" id="SSF81383">
    <property type="entry name" value="F-box domain"/>
    <property type="match status" value="1"/>
</dbReference>
<gene>
    <name evidence="2" type="ORF">GALMADRAFT_393643</name>
</gene>
<sequence length="726" mass="83193">MALCLREISRNLLFLLEDDFLASYQLDHDCDWKRRLQRADTVNVLALCVRKEYREKLRSSGLLRKPLSRSKHIAFLRTIPVEIFLEILEYLHPIDLLHLIKTDAMFRELLNDSSANSVWRSAFGNYPDTPKIPSNLTGYKWADLLFNPSTCERCGASPAPLNVVFYQRLCGACLRKEFIATDKCYQLYGYSVRNLARDAQIIKIDPSVETTISRYLTRTNRAELNEITSTLQRLENAISACVPEAKEALERYKLERRELITTSRTDYINCLAWATFYQDMLFRKARSTVPSLLANVKARFKRLGFEAADVDNAVFDTKILTNLVNTTGVLGLRKRGWAKLQSLFIPAITAATQKRLELERKKLLEQRTDFVKGVYKKYCISYPPATWAYLPPVSAVIQFSSVLRLVNAPPDEQLVEEDVLELLPREVGDWTESIMKQLVSFLPRSSLCAVESTTSRDFNALGLATSVFQCPCSSSRYDSRTGGSLIGWDGAVPHLSCYALVPGWGSEKWPHFSQRGHDAAIILVRLLGLDPATTKMWEMDALDRRFVCLVCRPTSVARTAYTWQGAVYHHIEMGMSNYNMHDTLSWGLVGPEAEAELKSREESEPNIRQHNWMCNHCPEHFGKRVSRAAVIDHAKEIHDISRPINNLDYVYSLVNRTYRSPVCVYNHEFLCLRCASTKCRLYRWKDVQAHLKDFHGLSAFVEHEDWKKVNTILRTLSTSDEQKKAQ</sequence>
<name>A0A067U3E6_GALM3</name>
<organism evidence="2 3">
    <name type="scientific">Galerina marginata (strain CBS 339.88)</name>
    <dbReference type="NCBI Taxonomy" id="685588"/>
    <lineage>
        <taxon>Eukaryota</taxon>
        <taxon>Fungi</taxon>
        <taxon>Dikarya</taxon>
        <taxon>Basidiomycota</taxon>
        <taxon>Agaricomycotina</taxon>
        <taxon>Agaricomycetes</taxon>
        <taxon>Agaricomycetidae</taxon>
        <taxon>Agaricales</taxon>
        <taxon>Agaricineae</taxon>
        <taxon>Strophariaceae</taxon>
        <taxon>Galerina</taxon>
    </lineage>
</organism>
<dbReference type="InterPro" id="IPR001810">
    <property type="entry name" value="F-box_dom"/>
</dbReference>
<dbReference type="InterPro" id="IPR036047">
    <property type="entry name" value="F-box-like_dom_sf"/>
</dbReference>
<keyword evidence="3" id="KW-1185">Reference proteome</keyword>
<proteinExistence type="predicted"/>
<accession>A0A067U3E6</accession>
<dbReference type="OrthoDB" id="2322499at2759"/>
<evidence type="ECO:0000313" key="2">
    <source>
        <dbReference type="EMBL" id="KDR85928.1"/>
    </source>
</evidence>
<evidence type="ECO:0000313" key="3">
    <source>
        <dbReference type="Proteomes" id="UP000027222"/>
    </source>
</evidence>
<protein>
    <recommendedName>
        <fullName evidence="1">F-box domain-containing protein</fullName>
    </recommendedName>
</protein>
<dbReference type="Gene3D" id="1.20.1280.50">
    <property type="match status" value="1"/>
</dbReference>
<dbReference type="PROSITE" id="PS50181">
    <property type="entry name" value="FBOX"/>
    <property type="match status" value="1"/>
</dbReference>
<reference evidence="3" key="1">
    <citation type="journal article" date="2014" name="Proc. Natl. Acad. Sci. U.S.A.">
        <title>Extensive sampling of basidiomycete genomes demonstrates inadequacy of the white-rot/brown-rot paradigm for wood decay fungi.</title>
        <authorList>
            <person name="Riley R."/>
            <person name="Salamov A.A."/>
            <person name="Brown D.W."/>
            <person name="Nagy L.G."/>
            <person name="Floudas D."/>
            <person name="Held B.W."/>
            <person name="Levasseur A."/>
            <person name="Lombard V."/>
            <person name="Morin E."/>
            <person name="Otillar R."/>
            <person name="Lindquist E.A."/>
            <person name="Sun H."/>
            <person name="LaButti K.M."/>
            <person name="Schmutz J."/>
            <person name="Jabbour D."/>
            <person name="Luo H."/>
            <person name="Baker S.E."/>
            <person name="Pisabarro A.G."/>
            <person name="Walton J.D."/>
            <person name="Blanchette R.A."/>
            <person name="Henrissat B."/>
            <person name="Martin F."/>
            <person name="Cullen D."/>
            <person name="Hibbett D.S."/>
            <person name="Grigoriev I.V."/>
        </authorList>
    </citation>
    <scope>NUCLEOTIDE SEQUENCE [LARGE SCALE GENOMIC DNA]</scope>
    <source>
        <strain evidence="3">CBS 339.88</strain>
    </source>
</reference>
<evidence type="ECO:0000259" key="1">
    <source>
        <dbReference type="PROSITE" id="PS50181"/>
    </source>
</evidence>
<dbReference type="AlphaFoldDB" id="A0A067U3E6"/>
<dbReference type="EMBL" id="KL142367">
    <property type="protein sequence ID" value="KDR85928.1"/>
    <property type="molecule type" value="Genomic_DNA"/>
</dbReference>
<feature type="domain" description="F-box" evidence="1">
    <location>
        <begin position="73"/>
        <end position="122"/>
    </location>
</feature>
<dbReference type="STRING" id="685588.A0A067U3E6"/>